<name>A0A4Z0MD52_9BACT</name>
<keyword evidence="3" id="KW-1185">Reference proteome</keyword>
<gene>
    <name evidence="2" type="ORF">EU557_23370</name>
</gene>
<evidence type="ECO:0000313" key="3">
    <source>
        <dbReference type="Proteomes" id="UP000298284"/>
    </source>
</evidence>
<evidence type="ECO:0000313" key="2">
    <source>
        <dbReference type="EMBL" id="TGD77307.1"/>
    </source>
</evidence>
<keyword evidence="1" id="KW-0472">Membrane</keyword>
<dbReference type="EMBL" id="SRKZ01000009">
    <property type="protein sequence ID" value="TGD77307.1"/>
    <property type="molecule type" value="Genomic_DNA"/>
</dbReference>
<keyword evidence="1" id="KW-1133">Transmembrane helix</keyword>
<proteinExistence type="predicted"/>
<feature type="transmembrane region" description="Helical" evidence="1">
    <location>
        <begin position="12"/>
        <end position="44"/>
    </location>
</feature>
<keyword evidence="1" id="KW-0812">Transmembrane</keyword>
<dbReference type="RefSeq" id="WP_135532909.1">
    <property type="nucleotide sequence ID" value="NZ_SRKZ01000009.1"/>
</dbReference>
<dbReference type="Proteomes" id="UP000298284">
    <property type="component" value="Unassembled WGS sequence"/>
</dbReference>
<dbReference type="OrthoDB" id="9879760at2"/>
<reference evidence="2 3" key="1">
    <citation type="submission" date="2019-04" db="EMBL/GenBank/DDBJ databases">
        <authorList>
            <person name="Feng G."/>
            <person name="Zhang J."/>
            <person name="Zhu H."/>
        </authorList>
    </citation>
    <scope>NUCLEOTIDE SEQUENCE [LARGE SCALE GENOMIC DNA]</scope>
    <source>
        <strain evidence="2 3">JCM 19491</strain>
    </source>
</reference>
<comment type="caution">
    <text evidence="2">The sequence shown here is derived from an EMBL/GenBank/DDBJ whole genome shotgun (WGS) entry which is preliminary data.</text>
</comment>
<accession>A0A4Z0MD52</accession>
<dbReference type="AlphaFoldDB" id="A0A4Z0MD52"/>
<protein>
    <submittedName>
        <fullName evidence="2">Uncharacterized protein</fullName>
    </submittedName>
</protein>
<organism evidence="2 3">
    <name type="scientific">Hymenobacter wooponensis</name>
    <dbReference type="NCBI Taxonomy" id="1525360"/>
    <lineage>
        <taxon>Bacteria</taxon>
        <taxon>Pseudomonadati</taxon>
        <taxon>Bacteroidota</taxon>
        <taxon>Cytophagia</taxon>
        <taxon>Cytophagales</taxon>
        <taxon>Hymenobacteraceae</taxon>
        <taxon>Hymenobacter</taxon>
    </lineage>
</organism>
<evidence type="ECO:0000256" key="1">
    <source>
        <dbReference type="SAM" id="Phobius"/>
    </source>
</evidence>
<sequence>MRLENQQATSVWRVAGLLLCLLAVGISIVTGGVALVPAMLLLALGAYYAGRNQVEAIVLSEYLRTVSVTHSHGFTSSVRTFPVQQLTARYQANGGLRSGKYYTLELHYQGNLVAVLDPKAGYYSREIELLYSAMLALHAAGQETKARS</sequence>